<organism evidence="1 2">
    <name type="scientific">Penicillium oxalicum (strain 114-2 / CGMCC 5302)</name>
    <name type="common">Penicillium decumbens</name>
    <dbReference type="NCBI Taxonomy" id="933388"/>
    <lineage>
        <taxon>Eukaryota</taxon>
        <taxon>Fungi</taxon>
        <taxon>Dikarya</taxon>
        <taxon>Ascomycota</taxon>
        <taxon>Pezizomycotina</taxon>
        <taxon>Eurotiomycetes</taxon>
        <taxon>Eurotiomycetidae</taxon>
        <taxon>Eurotiales</taxon>
        <taxon>Aspergillaceae</taxon>
        <taxon>Penicillium</taxon>
    </lineage>
</organism>
<accession>S8ALX4</accession>
<dbReference type="HOGENOM" id="CLU_2655269_0_0_1"/>
<dbReference type="EMBL" id="KB644409">
    <property type="protein sequence ID" value="EPS26848.1"/>
    <property type="molecule type" value="Genomic_DNA"/>
</dbReference>
<name>S8ALX4_PENO1</name>
<dbReference type="AlphaFoldDB" id="S8ALX4"/>
<reference evidence="1 2" key="1">
    <citation type="journal article" date="2013" name="PLoS ONE">
        <title>Genomic and secretomic analyses reveal unique features of the lignocellulolytic enzyme system of Penicillium decumbens.</title>
        <authorList>
            <person name="Liu G."/>
            <person name="Zhang L."/>
            <person name="Wei X."/>
            <person name="Zou G."/>
            <person name="Qin Y."/>
            <person name="Ma L."/>
            <person name="Li J."/>
            <person name="Zheng H."/>
            <person name="Wang S."/>
            <person name="Wang C."/>
            <person name="Xun L."/>
            <person name="Zhao G.-P."/>
            <person name="Zhou Z."/>
            <person name="Qu Y."/>
        </authorList>
    </citation>
    <scope>NUCLEOTIDE SEQUENCE [LARGE SCALE GENOMIC DNA]</scope>
    <source>
        <strain evidence="2">114-2 / CGMCC 5302</strain>
    </source>
</reference>
<protein>
    <submittedName>
        <fullName evidence="1">Uncharacterized protein</fullName>
    </submittedName>
</protein>
<evidence type="ECO:0000313" key="2">
    <source>
        <dbReference type="Proteomes" id="UP000019376"/>
    </source>
</evidence>
<keyword evidence="2" id="KW-1185">Reference proteome</keyword>
<proteinExistence type="predicted"/>
<dbReference type="Proteomes" id="UP000019376">
    <property type="component" value="Unassembled WGS sequence"/>
</dbReference>
<gene>
    <name evidence="1" type="ORF">PDE_01787</name>
</gene>
<evidence type="ECO:0000313" key="1">
    <source>
        <dbReference type="EMBL" id="EPS26848.1"/>
    </source>
</evidence>
<sequence length="76" mass="8653">MLGGCSDYYNLSMFPILLSNASALPPLLPTTITATTITTTHLSTLPFELMIHDSAHFNAWRSLGWVYEKLYDRRYL</sequence>